<feature type="region of interest" description="Disordered" evidence="1">
    <location>
        <begin position="1"/>
        <end position="20"/>
    </location>
</feature>
<dbReference type="RefSeq" id="WP_164210501.1">
    <property type="nucleotide sequence ID" value="NZ_JAAGSC010000037.1"/>
</dbReference>
<dbReference type="AlphaFoldDB" id="A0A845V559"/>
<reference evidence="3 4" key="1">
    <citation type="submission" date="2020-02" db="EMBL/GenBank/DDBJ databases">
        <authorList>
            <person name="Zhang X.-Y."/>
        </authorList>
    </citation>
    <scope>NUCLEOTIDE SEQUENCE [LARGE SCALE GENOMIC DNA]</scope>
    <source>
        <strain evidence="3 4">C33</strain>
    </source>
</reference>
<keyword evidence="2" id="KW-0472">Membrane</keyword>
<evidence type="ECO:0000256" key="1">
    <source>
        <dbReference type="SAM" id="MobiDB-lite"/>
    </source>
</evidence>
<dbReference type="Proteomes" id="UP000484885">
    <property type="component" value="Unassembled WGS sequence"/>
</dbReference>
<keyword evidence="2" id="KW-0812">Transmembrane</keyword>
<feature type="transmembrane region" description="Helical" evidence="2">
    <location>
        <begin position="57"/>
        <end position="77"/>
    </location>
</feature>
<sequence length="167" mass="18117">MSISDHELDRRLESLPRSCQPPDAVWQRLQEVLPDRMQALPADQSGRTPSRLGTRRMALAAAVAGLALIGTLLLLPMRPLQDSALVAVPPQQTVREAAAPAVGLQRSCQTVEAATAENEAAMRALEAALKHEPGNQLLLEFLAEARLRQADLNSTATRLAARHNHDL</sequence>
<proteinExistence type="predicted"/>
<dbReference type="EMBL" id="JAAGSC010000037">
    <property type="protein sequence ID" value="NDY95095.1"/>
    <property type="molecule type" value="Genomic_DNA"/>
</dbReference>
<evidence type="ECO:0000313" key="4">
    <source>
        <dbReference type="Proteomes" id="UP000484885"/>
    </source>
</evidence>
<name>A0A845V559_9GAMM</name>
<comment type="caution">
    <text evidence="3">The sequence shown here is derived from an EMBL/GenBank/DDBJ whole genome shotgun (WGS) entry which is preliminary data.</text>
</comment>
<keyword evidence="2" id="KW-1133">Transmembrane helix</keyword>
<evidence type="ECO:0000313" key="3">
    <source>
        <dbReference type="EMBL" id="NDY95095.1"/>
    </source>
</evidence>
<gene>
    <name evidence="3" type="ORF">G3I74_05070</name>
</gene>
<protein>
    <submittedName>
        <fullName evidence="3">Uncharacterized protein</fullName>
    </submittedName>
</protein>
<organism evidence="3 4">
    <name type="scientific">Wenzhouxiangella limi</name>
    <dbReference type="NCBI Taxonomy" id="2707351"/>
    <lineage>
        <taxon>Bacteria</taxon>
        <taxon>Pseudomonadati</taxon>
        <taxon>Pseudomonadota</taxon>
        <taxon>Gammaproteobacteria</taxon>
        <taxon>Chromatiales</taxon>
        <taxon>Wenzhouxiangellaceae</taxon>
        <taxon>Wenzhouxiangella</taxon>
    </lineage>
</organism>
<keyword evidence="4" id="KW-1185">Reference proteome</keyword>
<accession>A0A845V559</accession>
<feature type="compositionally biased region" description="Basic and acidic residues" evidence="1">
    <location>
        <begin position="1"/>
        <end position="14"/>
    </location>
</feature>
<evidence type="ECO:0000256" key="2">
    <source>
        <dbReference type="SAM" id="Phobius"/>
    </source>
</evidence>